<proteinExistence type="predicted"/>
<dbReference type="Pfam" id="PF18467">
    <property type="entry name" value="DUF5613"/>
    <property type="match status" value="1"/>
</dbReference>
<evidence type="ECO:0000259" key="1">
    <source>
        <dbReference type="PROSITE" id="PS51186"/>
    </source>
</evidence>
<evidence type="ECO:0000313" key="2">
    <source>
        <dbReference type="EMBL" id="VTT43257.1"/>
    </source>
</evidence>
<protein>
    <submittedName>
        <fullName evidence="2">GNAT family acetyltransferase</fullName>
    </submittedName>
</protein>
<dbReference type="Proteomes" id="UP000306241">
    <property type="component" value="Chromosome"/>
</dbReference>
<dbReference type="EMBL" id="LR594052">
    <property type="protein sequence ID" value="VTT43257.1"/>
    <property type="molecule type" value="Genomic_DNA"/>
</dbReference>
<evidence type="ECO:0000313" key="3">
    <source>
        <dbReference type="Proteomes" id="UP000306241"/>
    </source>
</evidence>
<dbReference type="SUPFAM" id="SSF55729">
    <property type="entry name" value="Acyl-CoA N-acyltransferases (Nat)"/>
    <property type="match status" value="1"/>
</dbReference>
<dbReference type="PROSITE" id="PS51186">
    <property type="entry name" value="GNAT"/>
    <property type="match status" value="1"/>
</dbReference>
<name>A0A4V0H6F4_STRPO</name>
<gene>
    <name evidence="2" type="ORF">NCTC10924_00786</name>
</gene>
<dbReference type="GO" id="GO:0016747">
    <property type="term" value="F:acyltransferase activity, transferring groups other than amino-acyl groups"/>
    <property type="evidence" value="ECO:0007669"/>
    <property type="project" value="InterPro"/>
</dbReference>
<accession>A0A4V0H6F4</accession>
<organism evidence="2 3">
    <name type="scientific">Streptococcus porcinus</name>
    <dbReference type="NCBI Taxonomy" id="1340"/>
    <lineage>
        <taxon>Bacteria</taxon>
        <taxon>Bacillati</taxon>
        <taxon>Bacillota</taxon>
        <taxon>Bacilli</taxon>
        <taxon>Lactobacillales</taxon>
        <taxon>Streptococcaceae</taxon>
        <taxon>Streptococcus</taxon>
    </lineage>
</organism>
<reference evidence="2 3" key="1">
    <citation type="submission" date="2019-05" db="EMBL/GenBank/DDBJ databases">
        <authorList>
            <consortium name="Pathogen Informatics"/>
        </authorList>
    </citation>
    <scope>NUCLEOTIDE SEQUENCE [LARGE SCALE GENOMIC DNA]</scope>
    <source>
        <strain evidence="2 3">NCTC10924</strain>
    </source>
</reference>
<dbReference type="Pfam" id="PF13508">
    <property type="entry name" value="Acetyltransf_7"/>
    <property type="match status" value="1"/>
</dbReference>
<dbReference type="InterPro" id="IPR000182">
    <property type="entry name" value="GNAT_dom"/>
</dbReference>
<dbReference type="CDD" id="cd04301">
    <property type="entry name" value="NAT_SF"/>
    <property type="match status" value="1"/>
</dbReference>
<sequence>MTYKTLLTDYSQAYRDTDRFYHFKDSNLKTRYYSNYLDYKILPRLEQLRADLAYLREEQKDYPLDYAMVFFPENSELPQNIKAYLKAEQFEIEKHIIFSTPLSRLNLSQKVIDGITIERLSEYFFRDYLDYKYQQRLVYGENFAKELYAWDQAHLPEKGSEIVIARDGQAIIGDVTAWHYGDYIEMDDFSVLENYRGKGIGSALQKEASKGFQYAILISEEVNRQMYEHQGYEEVAYYWTGTRKEESHKKKG</sequence>
<dbReference type="RefSeq" id="WP_093958782.1">
    <property type="nucleotide sequence ID" value="NZ_FZQN01000001.1"/>
</dbReference>
<dbReference type="OrthoDB" id="2213517at2"/>
<dbReference type="InterPro" id="IPR040549">
    <property type="entry name" value="DUF5613"/>
</dbReference>
<dbReference type="AlphaFoldDB" id="A0A4V0H6F4"/>
<keyword evidence="2" id="KW-0808">Transferase</keyword>
<feature type="domain" description="N-acetyltransferase" evidence="1">
    <location>
        <begin position="115"/>
        <end position="252"/>
    </location>
</feature>
<dbReference type="Gene3D" id="3.40.630.30">
    <property type="match status" value="1"/>
</dbReference>
<dbReference type="InterPro" id="IPR016181">
    <property type="entry name" value="Acyl_CoA_acyltransferase"/>
</dbReference>